<dbReference type="Proteomes" id="UP000246984">
    <property type="component" value="Segment"/>
</dbReference>
<dbReference type="GO" id="GO:0003677">
    <property type="term" value="F:DNA binding"/>
    <property type="evidence" value="ECO:0007669"/>
    <property type="project" value="InterPro"/>
</dbReference>
<accession>A0A2U8UKK4</accession>
<dbReference type="NCBIfam" id="TIGR01764">
    <property type="entry name" value="excise"/>
    <property type="match status" value="1"/>
</dbReference>
<dbReference type="CDD" id="cd04762">
    <property type="entry name" value="HTH_MerR-trunc"/>
    <property type="match status" value="1"/>
</dbReference>
<evidence type="ECO:0000313" key="2">
    <source>
        <dbReference type="EMBL" id="AWN04153.1"/>
    </source>
</evidence>
<dbReference type="EMBL" id="MH153808">
    <property type="protein sequence ID" value="AWN04153.1"/>
    <property type="molecule type" value="Genomic_DNA"/>
</dbReference>
<evidence type="ECO:0000313" key="3">
    <source>
        <dbReference type="Proteomes" id="UP000246984"/>
    </source>
</evidence>
<dbReference type="PROSITE" id="PS50937">
    <property type="entry name" value="HTH_MERR_2"/>
    <property type="match status" value="1"/>
</dbReference>
<proteinExistence type="predicted"/>
<sequence length="64" mass="7078">MQTKHAADDRLSVGEAAGLIGISVDTLKRWERAGRISSTRTPTGHRRFRRSDVEALLTDRAESA</sequence>
<dbReference type="SUPFAM" id="SSF46955">
    <property type="entry name" value="Putative DNA-binding domain"/>
    <property type="match status" value="1"/>
</dbReference>
<dbReference type="InterPro" id="IPR000551">
    <property type="entry name" value="MerR-type_HTH_dom"/>
</dbReference>
<reference evidence="3" key="1">
    <citation type="submission" date="2018-03" db="EMBL/GenBank/DDBJ databases">
        <authorList>
            <person name="Keele B.F."/>
        </authorList>
    </citation>
    <scope>NUCLEOTIDE SEQUENCE [LARGE SCALE GENOMIC DNA]</scope>
</reference>
<dbReference type="GeneID" id="65113069"/>
<dbReference type="InterPro" id="IPR009061">
    <property type="entry name" value="DNA-bd_dom_put_sf"/>
</dbReference>
<feature type="domain" description="HTH merR-type" evidence="1">
    <location>
        <begin position="10"/>
        <end position="64"/>
    </location>
</feature>
<gene>
    <name evidence="2" type="primary">40</name>
    <name evidence="2" type="ORF">PBI_PETRA_40</name>
</gene>
<keyword evidence="3" id="KW-1185">Reference proteome</keyword>
<evidence type="ECO:0000259" key="1">
    <source>
        <dbReference type="PROSITE" id="PS50937"/>
    </source>
</evidence>
<dbReference type="GO" id="GO:0006355">
    <property type="term" value="P:regulation of DNA-templated transcription"/>
    <property type="evidence" value="ECO:0007669"/>
    <property type="project" value="InterPro"/>
</dbReference>
<name>A0A2U8UKK4_9CAUD</name>
<dbReference type="RefSeq" id="YP_010095434.1">
    <property type="nucleotide sequence ID" value="NC_055745.1"/>
</dbReference>
<dbReference type="Pfam" id="PF00376">
    <property type="entry name" value="MerR"/>
    <property type="match status" value="1"/>
</dbReference>
<dbReference type="KEGG" id="vg:65113069"/>
<organism evidence="2 3">
    <name type="scientific">Gordonia phage Petra</name>
    <dbReference type="NCBI Taxonomy" id="2182347"/>
    <lineage>
        <taxon>Viruses</taxon>
        <taxon>Duplodnaviria</taxon>
        <taxon>Heunggongvirae</taxon>
        <taxon>Uroviricota</taxon>
        <taxon>Caudoviricetes</taxon>
        <taxon>Jujuvirus</taxon>
        <taxon>Jujuvirus petra</taxon>
    </lineage>
</organism>
<protein>
    <submittedName>
        <fullName evidence="2">Helix-turn-helix DNA binding protein</fullName>
    </submittedName>
</protein>
<dbReference type="Gene3D" id="1.10.1660.10">
    <property type="match status" value="1"/>
</dbReference>
<dbReference type="InterPro" id="IPR010093">
    <property type="entry name" value="SinI_DNA-bd"/>
</dbReference>